<evidence type="ECO:0000313" key="4">
    <source>
        <dbReference type="Proteomes" id="UP000280698"/>
    </source>
</evidence>
<dbReference type="RefSeq" id="WP_123240651.1">
    <property type="nucleotide sequence ID" value="NZ_JAAHBY010000021.1"/>
</dbReference>
<comment type="caution">
    <text evidence="3">The sequence shown here is derived from an EMBL/GenBank/DDBJ whole genome shotgun (WGS) entry which is preliminary data.</text>
</comment>
<protein>
    <recommendedName>
        <fullName evidence="5">Delta-60 repeat domain-containing protein</fullName>
    </recommendedName>
</protein>
<feature type="compositionally biased region" description="Low complexity" evidence="1">
    <location>
        <begin position="28"/>
        <end position="50"/>
    </location>
</feature>
<dbReference type="NCBIfam" id="TIGR02608">
    <property type="entry name" value="delta_60_rpt"/>
    <property type="match status" value="6"/>
</dbReference>
<evidence type="ECO:0008006" key="5">
    <source>
        <dbReference type="Google" id="ProtNLM"/>
    </source>
</evidence>
<dbReference type="SUPFAM" id="SSF63829">
    <property type="entry name" value="Calcium-dependent phosphotriesterase"/>
    <property type="match status" value="1"/>
</dbReference>
<organism evidence="3 4">
    <name type="scientific">Micromonospora solifontis</name>
    <dbReference type="NCBI Taxonomy" id="2487138"/>
    <lineage>
        <taxon>Bacteria</taxon>
        <taxon>Bacillati</taxon>
        <taxon>Actinomycetota</taxon>
        <taxon>Actinomycetes</taxon>
        <taxon>Micromonosporales</taxon>
        <taxon>Micromonosporaceae</taxon>
        <taxon>Micromonospora</taxon>
    </lineage>
</organism>
<evidence type="ECO:0000313" key="3">
    <source>
        <dbReference type="EMBL" id="RNL99417.1"/>
    </source>
</evidence>
<dbReference type="InterPro" id="IPR013431">
    <property type="entry name" value="Delta_60_rpt"/>
</dbReference>
<reference evidence="3 4" key="1">
    <citation type="submission" date="2018-11" db="EMBL/GenBank/DDBJ databases">
        <title>Micromonospora sp. PPF5-17, a new actinomycetes isolated from a hot spring soil.</title>
        <authorList>
            <person name="Thawai C."/>
        </authorList>
    </citation>
    <scope>NUCLEOTIDE SEQUENCE [LARGE SCALE GENOMIC DNA]</scope>
    <source>
        <strain evidence="3 4">PPF5-17</strain>
    </source>
</reference>
<dbReference type="Pfam" id="PF17164">
    <property type="entry name" value="DUF5122"/>
    <property type="match status" value="4"/>
</dbReference>
<name>A0ABX9WJU2_9ACTN</name>
<proteinExistence type="predicted"/>
<feature type="chain" id="PRO_5046170543" description="Delta-60 repeat domain-containing protein" evidence="2">
    <location>
        <begin position="25"/>
        <end position="512"/>
    </location>
</feature>
<feature type="region of interest" description="Disordered" evidence="1">
    <location>
        <begin position="72"/>
        <end position="97"/>
    </location>
</feature>
<keyword evidence="4" id="KW-1185">Reference proteome</keyword>
<evidence type="ECO:0000256" key="2">
    <source>
        <dbReference type="SAM" id="SignalP"/>
    </source>
</evidence>
<gene>
    <name evidence="3" type="ORF">EFE23_10200</name>
</gene>
<accession>A0ABX9WJU2</accession>
<keyword evidence="2" id="KW-0732">Signal</keyword>
<evidence type="ECO:0000256" key="1">
    <source>
        <dbReference type="SAM" id="MobiDB-lite"/>
    </source>
</evidence>
<feature type="signal peptide" evidence="2">
    <location>
        <begin position="1"/>
        <end position="24"/>
    </location>
</feature>
<dbReference type="EMBL" id="RJLN01000021">
    <property type="protein sequence ID" value="RNL99417.1"/>
    <property type="molecule type" value="Genomic_DNA"/>
</dbReference>
<sequence length="512" mass="51874">MTSSRGRTRLRLAGLALLATMAVAAGSGTPATRPAVAAAPVQPTATTAPAPSSPPDLLSLLREQQQVPVLPADAPRSTADPYGQVPPGRAAGPGQLDPTFGVRGVAVTRFADRAVQANDLAVLRDGSIVAVGGDQNGESPDFLLARYHCDGTLDTGFGENGRVVTPLPPVGGGGARAVTLAPKGDLVVVGTAGLGPDQFGFAVARYRPDGELDRRFGSGGVVVAPVGPLRQGGATDVVVLPDGRILAAGGANDAQGNPGFAAARFLPDGRLDPSFGTGGWTIVPMPGNDADAFALGVQRDGRIVLGGVANFGVSWFALVRLTAQGRLDPSFGIAGRVLERFPDAGINGLNDLVLDPAGRIIAAGVTGNLNDSSGFGLMRFRPDGALDRTFGGGTGRVRTDFEGRAGANGVLLRPGGRLVAVGQAFPNVALAGYLPNGELDESFGTDGRTVTAVGTISAASSVALQFGRRLVVAGVTGNETLSDAAFLAARYGLVRGPLPRCCERTPSVNGLG</sequence>
<dbReference type="Proteomes" id="UP000280698">
    <property type="component" value="Unassembled WGS sequence"/>
</dbReference>
<dbReference type="Gene3D" id="2.80.10.50">
    <property type="match status" value="2"/>
</dbReference>
<feature type="region of interest" description="Disordered" evidence="1">
    <location>
        <begin position="28"/>
        <end position="56"/>
    </location>
</feature>